<comment type="caution">
    <text evidence="3">The sequence shown here is derived from an EMBL/GenBank/DDBJ whole genome shotgun (WGS) entry which is preliminary data.</text>
</comment>
<protein>
    <recommendedName>
        <fullName evidence="2">YCII-related domain-containing protein</fullName>
    </recommendedName>
</protein>
<organism evidence="3 4">
    <name type="scientific">Streptomyces albospinus</name>
    <dbReference type="NCBI Taxonomy" id="285515"/>
    <lineage>
        <taxon>Bacteria</taxon>
        <taxon>Bacillati</taxon>
        <taxon>Actinomycetota</taxon>
        <taxon>Actinomycetes</taxon>
        <taxon>Kitasatosporales</taxon>
        <taxon>Streptomycetaceae</taxon>
        <taxon>Streptomyces</taxon>
    </lineage>
</organism>
<dbReference type="EMBL" id="BMRP01000106">
    <property type="protein sequence ID" value="GGV05098.1"/>
    <property type="molecule type" value="Genomic_DNA"/>
</dbReference>
<dbReference type="InterPro" id="IPR005545">
    <property type="entry name" value="YCII"/>
</dbReference>
<proteinExistence type="inferred from homology"/>
<feature type="domain" description="YCII-related" evidence="2">
    <location>
        <begin position="49"/>
        <end position="90"/>
    </location>
</feature>
<sequence length="99" mass="10561">MSQTPKTSVLAVFATTPHTTQDDIAKVIDAELAHVKKLVDTGVIDRGYHRTDQIGAVLIVNAETTDAAKEILDNLPAVKVGVIEPTSIIPLVPLPLPQD</sequence>
<evidence type="ECO:0000313" key="3">
    <source>
        <dbReference type="EMBL" id="GGV05098.1"/>
    </source>
</evidence>
<dbReference type="InterPro" id="IPR011008">
    <property type="entry name" value="Dimeric_a/b-barrel"/>
</dbReference>
<dbReference type="Gene3D" id="3.30.70.1060">
    <property type="entry name" value="Dimeric alpha+beta barrel"/>
    <property type="match status" value="1"/>
</dbReference>
<reference evidence="4" key="1">
    <citation type="journal article" date="2019" name="Int. J. Syst. Evol. Microbiol.">
        <title>The Global Catalogue of Microorganisms (GCM) 10K type strain sequencing project: providing services to taxonomists for standard genome sequencing and annotation.</title>
        <authorList>
            <consortium name="The Broad Institute Genomics Platform"/>
            <consortium name="The Broad Institute Genome Sequencing Center for Infectious Disease"/>
            <person name="Wu L."/>
            <person name="Ma J."/>
        </authorList>
    </citation>
    <scope>NUCLEOTIDE SEQUENCE [LARGE SCALE GENOMIC DNA]</scope>
    <source>
        <strain evidence="4">JCM 3399</strain>
    </source>
</reference>
<evidence type="ECO:0000256" key="1">
    <source>
        <dbReference type="ARBA" id="ARBA00007689"/>
    </source>
</evidence>
<accession>A0ABQ2VPC1</accession>
<comment type="similarity">
    <text evidence="1">Belongs to the YciI family.</text>
</comment>
<name>A0ABQ2VPC1_9ACTN</name>
<dbReference type="Pfam" id="PF03795">
    <property type="entry name" value="YCII"/>
    <property type="match status" value="1"/>
</dbReference>
<dbReference type="RefSeq" id="WP_189308753.1">
    <property type="nucleotide sequence ID" value="NZ_BMRP01000106.1"/>
</dbReference>
<keyword evidence="4" id="KW-1185">Reference proteome</keyword>
<evidence type="ECO:0000313" key="4">
    <source>
        <dbReference type="Proteomes" id="UP000654471"/>
    </source>
</evidence>
<dbReference type="SUPFAM" id="SSF54909">
    <property type="entry name" value="Dimeric alpha+beta barrel"/>
    <property type="match status" value="1"/>
</dbReference>
<gene>
    <name evidence="3" type="ORF">GCM10010211_85210</name>
</gene>
<dbReference type="Proteomes" id="UP000654471">
    <property type="component" value="Unassembled WGS sequence"/>
</dbReference>
<evidence type="ECO:0000259" key="2">
    <source>
        <dbReference type="Pfam" id="PF03795"/>
    </source>
</evidence>